<gene>
    <name evidence="1" type="ORF">SAMN05444581_101356</name>
</gene>
<dbReference type="EMBL" id="FOSN01000001">
    <property type="protein sequence ID" value="SFK02623.1"/>
    <property type="molecule type" value="Genomic_DNA"/>
</dbReference>
<proteinExistence type="predicted"/>
<accession>A0A1I3W5Z6</accession>
<evidence type="ECO:0000313" key="1">
    <source>
        <dbReference type="EMBL" id="SFK02623.1"/>
    </source>
</evidence>
<protein>
    <submittedName>
        <fullName evidence="1">Uncharacterized protein</fullName>
    </submittedName>
</protein>
<dbReference type="RefSeq" id="WP_175492453.1">
    <property type="nucleotide sequence ID" value="NZ_FOSN01000001.1"/>
</dbReference>
<dbReference type="AlphaFoldDB" id="A0A1I3W5Z6"/>
<organism evidence="1 2">
    <name type="scientific">Methylocapsa palsarum</name>
    <dbReference type="NCBI Taxonomy" id="1612308"/>
    <lineage>
        <taxon>Bacteria</taxon>
        <taxon>Pseudomonadati</taxon>
        <taxon>Pseudomonadota</taxon>
        <taxon>Alphaproteobacteria</taxon>
        <taxon>Hyphomicrobiales</taxon>
        <taxon>Beijerinckiaceae</taxon>
        <taxon>Methylocapsa</taxon>
    </lineage>
</organism>
<evidence type="ECO:0000313" key="2">
    <source>
        <dbReference type="Proteomes" id="UP000198755"/>
    </source>
</evidence>
<dbReference type="Proteomes" id="UP000198755">
    <property type="component" value="Unassembled WGS sequence"/>
</dbReference>
<keyword evidence="2" id="KW-1185">Reference proteome</keyword>
<name>A0A1I3W5Z6_9HYPH</name>
<sequence length="55" mass="5756">MTVAQLIEALERMPGEAVVLMDSGGGFSLVTALEFVPEQGPAAPAEVILLPNMDE</sequence>
<reference evidence="1 2" key="1">
    <citation type="submission" date="2016-10" db="EMBL/GenBank/DDBJ databases">
        <authorList>
            <person name="de Groot N.N."/>
        </authorList>
    </citation>
    <scope>NUCLEOTIDE SEQUENCE [LARGE SCALE GENOMIC DNA]</scope>
    <source>
        <strain evidence="1 2">NE2</strain>
    </source>
</reference>
<dbReference type="STRING" id="1612308.SAMN05444581_101356"/>